<keyword evidence="1" id="KW-1133">Transmembrane helix</keyword>
<evidence type="ECO:0000313" key="2">
    <source>
        <dbReference type="EMBL" id="QQQ18703.1"/>
    </source>
</evidence>
<feature type="transmembrane region" description="Helical" evidence="1">
    <location>
        <begin position="128"/>
        <end position="155"/>
    </location>
</feature>
<dbReference type="Proteomes" id="UP000595448">
    <property type="component" value="Chromosome"/>
</dbReference>
<evidence type="ECO:0000313" key="3">
    <source>
        <dbReference type="Proteomes" id="UP000595448"/>
    </source>
</evidence>
<evidence type="ECO:0000256" key="1">
    <source>
        <dbReference type="SAM" id="Phobius"/>
    </source>
</evidence>
<feature type="transmembrane region" description="Helical" evidence="1">
    <location>
        <begin position="176"/>
        <end position="195"/>
    </location>
</feature>
<keyword evidence="3" id="KW-1185">Reference proteome</keyword>
<reference evidence="2 3" key="1">
    <citation type="submission" date="2021-01" db="EMBL/GenBank/DDBJ databases">
        <title>Brevundimonas vitis sp. nov., an bacterium isolated from grape (Vitis vinifera).</title>
        <authorList>
            <person name="Jiang L."/>
            <person name="Lee J."/>
        </authorList>
    </citation>
    <scope>NUCLEOTIDE SEQUENCE [LARGE SCALE GENOMIC DNA]</scope>
    <source>
        <strain evidence="2 3">GRTSA-9</strain>
    </source>
</reference>
<feature type="transmembrane region" description="Helical" evidence="1">
    <location>
        <begin position="332"/>
        <end position="354"/>
    </location>
</feature>
<dbReference type="Pfam" id="PF05987">
    <property type="entry name" value="DUF898"/>
    <property type="match status" value="1"/>
</dbReference>
<dbReference type="RefSeq" id="WP_201103060.1">
    <property type="nucleotide sequence ID" value="NZ_CP067977.1"/>
</dbReference>
<feature type="transmembrane region" description="Helical" evidence="1">
    <location>
        <begin position="280"/>
        <end position="302"/>
    </location>
</feature>
<feature type="transmembrane region" description="Helical" evidence="1">
    <location>
        <begin position="230"/>
        <end position="259"/>
    </location>
</feature>
<accession>A0ABX7BPR4</accession>
<feature type="transmembrane region" description="Helical" evidence="1">
    <location>
        <begin position="100"/>
        <end position="122"/>
    </location>
</feature>
<keyword evidence="1" id="KW-0812">Transmembrane</keyword>
<organism evidence="2 3">
    <name type="scientific">Brevundimonas vitisensis</name>
    <dbReference type="NCBI Taxonomy" id="2800818"/>
    <lineage>
        <taxon>Bacteria</taxon>
        <taxon>Pseudomonadati</taxon>
        <taxon>Pseudomonadota</taxon>
        <taxon>Alphaproteobacteria</taxon>
        <taxon>Caulobacterales</taxon>
        <taxon>Caulobacteraceae</taxon>
        <taxon>Brevundimonas</taxon>
    </lineage>
</organism>
<feature type="transmembrane region" description="Helical" evidence="1">
    <location>
        <begin position="50"/>
        <end position="71"/>
    </location>
</feature>
<dbReference type="EMBL" id="CP067977">
    <property type="protein sequence ID" value="QQQ18703.1"/>
    <property type="molecule type" value="Genomic_DNA"/>
</dbReference>
<sequence>MSDTTTGQGEPTADKPVAYDPVQDSLGSLSGVDEPGQTLTFDSTLKPSSFLGLSLKNGLLNIVTLTLWRFWGKTEVRRRVWQGVRLNGDAFEYTGRGIELFVGFLLALLVLGLPFLLVVFGAQFMGPLAAALLILPLYFFMFWLWGFGVFTAFRYMASRTTWRGVRFRLGGSATAYGFKYIGALFLSGITMGWYWPTAERNLAESLWDEVRFGNRRVRFRMERAEKEGVYGAYAVGWFLSALPYLGLFAALFAIAYFTGSVSAPQVASAGPAPSPQSMEIAQVVLTYLAILVVSPLVLLIWAPYQAAMLRSIAAGVTIDSAGFKLNVKAISLWWLTVSNLAAILFTLGFLMPWVQARTAKYMIERLTSAGTARLDEAQQTGTGPGSGEGLADAFGFSLI</sequence>
<keyword evidence="1" id="KW-0472">Membrane</keyword>
<gene>
    <name evidence="2" type="ORF">JIP62_00690</name>
</gene>
<name>A0ABX7BPR4_9CAUL</name>
<proteinExistence type="predicted"/>
<protein>
    <submittedName>
        <fullName evidence="2">DUF898 family protein</fullName>
    </submittedName>
</protein>
<dbReference type="InterPro" id="IPR010295">
    <property type="entry name" value="DUF898"/>
</dbReference>